<dbReference type="NCBIfam" id="TIGR00756">
    <property type="entry name" value="PPR"/>
    <property type="match status" value="7"/>
</dbReference>
<proteinExistence type="predicted"/>
<feature type="repeat" description="PPR" evidence="2">
    <location>
        <begin position="57"/>
        <end position="91"/>
    </location>
</feature>
<name>A0A9D5CJB2_9LILI</name>
<dbReference type="EMBL" id="JAGGNH010000004">
    <property type="protein sequence ID" value="KAJ0974436.1"/>
    <property type="molecule type" value="Genomic_DNA"/>
</dbReference>
<dbReference type="PANTHER" id="PTHR24015">
    <property type="entry name" value="OS07G0578800 PROTEIN-RELATED"/>
    <property type="match status" value="1"/>
</dbReference>
<dbReference type="Pfam" id="PF01535">
    <property type="entry name" value="PPR"/>
    <property type="match status" value="3"/>
</dbReference>
<dbReference type="GO" id="GO:0009451">
    <property type="term" value="P:RNA modification"/>
    <property type="evidence" value="ECO:0007669"/>
    <property type="project" value="InterPro"/>
</dbReference>
<dbReference type="Gene3D" id="1.25.40.10">
    <property type="entry name" value="Tetratricopeptide repeat domain"/>
    <property type="match status" value="5"/>
</dbReference>
<dbReference type="OrthoDB" id="647890at2759"/>
<keyword evidence="4" id="KW-1185">Reference proteome</keyword>
<comment type="caution">
    <text evidence="3">The sequence shown here is derived from an EMBL/GenBank/DDBJ whole genome shotgun (WGS) entry which is preliminary data.</text>
</comment>
<dbReference type="PANTHER" id="PTHR24015:SF388">
    <property type="entry name" value="OS02G0680500 PROTEIN"/>
    <property type="match status" value="1"/>
</dbReference>
<feature type="repeat" description="PPR" evidence="2">
    <location>
        <begin position="364"/>
        <end position="394"/>
    </location>
</feature>
<feature type="repeat" description="PPR" evidence="2">
    <location>
        <begin position="437"/>
        <end position="467"/>
    </location>
</feature>
<protein>
    <recommendedName>
        <fullName evidence="5">Pentatricopeptide repeat-containing protein</fullName>
    </recommendedName>
</protein>
<sequence>MASLKFSPPFPPSVHHDHLFLDSSLSVRFLSSCASMRDPKLAASLHGATLKTGLQSNLFVGNSLLDLYFRCGRLDSALKLFDRMPERDIVSWTSLISGHCRNEAADIAMSLFSDMLYEETAPLPNEFTIAALLRTCGLCEDERTGRALHGYLIKGGFFEDLFLCNSLIDMYSKLGSIVHAEKVIAGMTERDVVSWSALISGCALQGMMEKAFDVLLMMLEDGITPNLVTMLSIIQASSLMREPPIFHMVHALVIKLGLDANVLVVNSFIQMYCKNSYLEEGLKVFIQFYVSNGAFCFDPEVLVAILQACTFLTSLEHGRGIHGYLVKCGFFPCTVVENSLMDMYAKLEQVDSANLIFRKMENRDIVSWNTLMSCFVKNGRAHEALQHLNEIHSKFGDDLLPDFVTILSSIHACSEIASLQHGQILHCYAMKSGFRCDTFVSNALIDMYAKSGRIDFAKDTFEEMEMKDLGTWNSMIAAYGIHGDGDSALKVFYELKQLGRQKPNAVTFASIISACSHSGLTAEGYELFKSMQRNYNIEPTMEHYASMVDLLGRSENLNEAEDFITDMCTDPSSDVWGSLLGACVLHGDLEIAERAAKRLAILEPESNIWRVALSNIYALSGRWEDAGNVRANMKRERSKKEAGWSFVEILGEEKSFKFMVGDTRHPESKKIYEVCNGLMEQISDVSVKGVY</sequence>
<dbReference type="AlphaFoldDB" id="A0A9D5CJB2"/>
<dbReference type="PROSITE" id="PS51375">
    <property type="entry name" value="PPR"/>
    <property type="match status" value="6"/>
</dbReference>
<organism evidence="3 4">
    <name type="scientific">Dioscorea zingiberensis</name>
    <dbReference type="NCBI Taxonomy" id="325984"/>
    <lineage>
        <taxon>Eukaryota</taxon>
        <taxon>Viridiplantae</taxon>
        <taxon>Streptophyta</taxon>
        <taxon>Embryophyta</taxon>
        <taxon>Tracheophyta</taxon>
        <taxon>Spermatophyta</taxon>
        <taxon>Magnoliopsida</taxon>
        <taxon>Liliopsida</taxon>
        <taxon>Dioscoreales</taxon>
        <taxon>Dioscoreaceae</taxon>
        <taxon>Dioscorea</taxon>
    </lineage>
</organism>
<dbReference type="FunFam" id="1.25.40.10:FF:000090">
    <property type="entry name" value="Pentatricopeptide repeat-containing protein, chloroplastic"/>
    <property type="match status" value="1"/>
</dbReference>
<accession>A0A9D5CJB2</accession>
<feature type="repeat" description="PPR" evidence="2">
    <location>
        <begin position="504"/>
        <end position="534"/>
    </location>
</feature>
<evidence type="ECO:0000256" key="1">
    <source>
        <dbReference type="ARBA" id="ARBA00022737"/>
    </source>
</evidence>
<dbReference type="InterPro" id="IPR046960">
    <property type="entry name" value="PPR_At4g14850-like_plant"/>
</dbReference>
<dbReference type="InterPro" id="IPR011990">
    <property type="entry name" value="TPR-like_helical_dom_sf"/>
</dbReference>
<reference evidence="3" key="2">
    <citation type="journal article" date="2022" name="Hortic Res">
        <title>The genome of Dioscorea zingiberensis sheds light on the biosynthesis, origin and evolution of the medicinally important diosgenin saponins.</title>
        <authorList>
            <person name="Li Y."/>
            <person name="Tan C."/>
            <person name="Li Z."/>
            <person name="Guo J."/>
            <person name="Li S."/>
            <person name="Chen X."/>
            <person name="Wang C."/>
            <person name="Dai X."/>
            <person name="Yang H."/>
            <person name="Song W."/>
            <person name="Hou L."/>
            <person name="Xu J."/>
            <person name="Tong Z."/>
            <person name="Xu A."/>
            <person name="Yuan X."/>
            <person name="Wang W."/>
            <person name="Yang Q."/>
            <person name="Chen L."/>
            <person name="Sun Z."/>
            <person name="Wang K."/>
            <person name="Pan B."/>
            <person name="Chen J."/>
            <person name="Bao Y."/>
            <person name="Liu F."/>
            <person name="Qi X."/>
            <person name="Gang D.R."/>
            <person name="Wen J."/>
            <person name="Li J."/>
        </authorList>
    </citation>
    <scope>NUCLEOTIDE SEQUENCE</scope>
    <source>
        <strain evidence="3">Dzin_1.0</strain>
    </source>
</reference>
<dbReference type="Proteomes" id="UP001085076">
    <property type="component" value="Miscellaneous, Linkage group lg04"/>
</dbReference>
<feature type="repeat" description="PPR" evidence="2">
    <location>
        <begin position="191"/>
        <end position="225"/>
    </location>
</feature>
<reference evidence="3" key="1">
    <citation type="submission" date="2021-03" db="EMBL/GenBank/DDBJ databases">
        <authorList>
            <person name="Li Z."/>
            <person name="Yang C."/>
        </authorList>
    </citation>
    <scope>NUCLEOTIDE SEQUENCE</scope>
    <source>
        <strain evidence="3">Dzin_1.0</strain>
        <tissue evidence="3">Leaf</tissue>
    </source>
</reference>
<evidence type="ECO:0008006" key="5">
    <source>
        <dbReference type="Google" id="ProtNLM"/>
    </source>
</evidence>
<dbReference type="Pfam" id="PF13041">
    <property type="entry name" value="PPR_2"/>
    <property type="match status" value="3"/>
</dbReference>
<dbReference type="InterPro" id="IPR002885">
    <property type="entry name" value="PPR_rpt"/>
</dbReference>
<evidence type="ECO:0000256" key="2">
    <source>
        <dbReference type="PROSITE-ProRule" id="PRU00708"/>
    </source>
</evidence>
<evidence type="ECO:0000313" key="4">
    <source>
        <dbReference type="Proteomes" id="UP001085076"/>
    </source>
</evidence>
<gene>
    <name evidence="3" type="ORF">J5N97_016401</name>
</gene>
<dbReference type="InterPro" id="IPR046848">
    <property type="entry name" value="E_motif"/>
</dbReference>
<dbReference type="Pfam" id="PF20431">
    <property type="entry name" value="E_motif"/>
    <property type="match status" value="1"/>
</dbReference>
<dbReference type="FunFam" id="1.25.40.10:FF:000073">
    <property type="entry name" value="Pentatricopeptide repeat-containing protein chloroplastic"/>
    <property type="match status" value="2"/>
</dbReference>
<feature type="repeat" description="PPR" evidence="2">
    <location>
        <begin position="468"/>
        <end position="502"/>
    </location>
</feature>
<keyword evidence="1" id="KW-0677">Repeat</keyword>
<dbReference type="GO" id="GO:0003729">
    <property type="term" value="F:mRNA binding"/>
    <property type="evidence" value="ECO:0007669"/>
    <property type="project" value="UniProtKB-ARBA"/>
</dbReference>
<evidence type="ECO:0000313" key="3">
    <source>
        <dbReference type="EMBL" id="KAJ0974436.1"/>
    </source>
</evidence>